<reference evidence="1 2" key="1">
    <citation type="journal article" date="2016" name="Nat. Commun.">
        <title>Thousands of microbial genomes shed light on interconnected biogeochemical processes in an aquifer system.</title>
        <authorList>
            <person name="Anantharaman K."/>
            <person name="Brown C.T."/>
            <person name="Hug L.A."/>
            <person name="Sharon I."/>
            <person name="Castelle C.J."/>
            <person name="Probst A.J."/>
            <person name="Thomas B.C."/>
            <person name="Singh A."/>
            <person name="Wilkins M.J."/>
            <person name="Karaoz U."/>
            <person name="Brodie E.L."/>
            <person name="Williams K.H."/>
            <person name="Hubbard S.S."/>
            <person name="Banfield J.F."/>
        </authorList>
    </citation>
    <scope>NUCLEOTIDE SEQUENCE [LARGE SCALE GENOMIC DNA]</scope>
</reference>
<dbReference type="EMBL" id="MHLN01000010">
    <property type="protein sequence ID" value="OGZ12100.1"/>
    <property type="molecule type" value="Genomic_DNA"/>
</dbReference>
<evidence type="ECO:0000313" key="1">
    <source>
        <dbReference type="EMBL" id="OGZ12100.1"/>
    </source>
</evidence>
<protein>
    <submittedName>
        <fullName evidence="1">Uncharacterized protein</fullName>
    </submittedName>
</protein>
<organism evidence="1 2">
    <name type="scientific">Candidatus Lloydbacteria bacterium RIFCSPHIGHO2_02_FULL_51_22</name>
    <dbReference type="NCBI Taxonomy" id="1798663"/>
    <lineage>
        <taxon>Bacteria</taxon>
        <taxon>Candidatus Lloydiibacteriota</taxon>
    </lineage>
</organism>
<accession>A0A1G2DGX1</accession>
<dbReference type="AlphaFoldDB" id="A0A1G2DGX1"/>
<comment type="caution">
    <text evidence="1">The sequence shown here is derived from an EMBL/GenBank/DDBJ whole genome shotgun (WGS) entry which is preliminary data.</text>
</comment>
<gene>
    <name evidence="1" type="ORF">A3D67_02445</name>
</gene>
<proteinExistence type="predicted"/>
<sequence length="98" mass="11424">MKDRRNSHYCFWCNGNAGFTPAVTRTRLFGLWKTRDVGIPTNHMEKFIVGWEYNGMKKHDATHANGVIGNAHKYKDPWTWLAKETPRNFPILVHVNQP</sequence>
<evidence type="ECO:0000313" key="2">
    <source>
        <dbReference type="Proteomes" id="UP000178099"/>
    </source>
</evidence>
<name>A0A1G2DGX1_9BACT</name>
<dbReference type="Proteomes" id="UP000178099">
    <property type="component" value="Unassembled WGS sequence"/>
</dbReference>